<feature type="binding site" evidence="6">
    <location>
        <position position="220"/>
    </location>
    <ligand>
        <name>substrate</name>
    </ligand>
</feature>
<feature type="binding site" evidence="6">
    <location>
        <position position="194"/>
    </location>
    <ligand>
        <name>substrate</name>
    </ligand>
</feature>
<dbReference type="PROSITE" id="PS00571">
    <property type="entry name" value="AMIDASES"/>
    <property type="match status" value="1"/>
</dbReference>
<dbReference type="EC" id="3.5.1.4" evidence="3"/>
<gene>
    <name evidence="8" type="ORF">UVI_02010510</name>
</gene>
<evidence type="ECO:0000256" key="1">
    <source>
        <dbReference type="ARBA" id="ARBA00001311"/>
    </source>
</evidence>
<dbReference type="Gene3D" id="3.90.1300.10">
    <property type="entry name" value="Amidase signature (AS) domain"/>
    <property type="match status" value="1"/>
</dbReference>
<feature type="binding site" evidence="6">
    <location>
        <begin position="241"/>
        <end position="244"/>
    </location>
    <ligand>
        <name>substrate</name>
    </ligand>
</feature>
<organism evidence="8 9">
    <name type="scientific">Ustilaginoidea virens</name>
    <name type="common">Rice false smut fungus</name>
    <name type="synonym">Villosiclava virens</name>
    <dbReference type="NCBI Taxonomy" id="1159556"/>
    <lineage>
        <taxon>Eukaryota</taxon>
        <taxon>Fungi</taxon>
        <taxon>Dikarya</taxon>
        <taxon>Ascomycota</taxon>
        <taxon>Pezizomycotina</taxon>
        <taxon>Sordariomycetes</taxon>
        <taxon>Hypocreomycetidae</taxon>
        <taxon>Hypocreales</taxon>
        <taxon>Clavicipitaceae</taxon>
        <taxon>Ustilaginoidea</taxon>
    </lineage>
</organism>
<dbReference type="InterPro" id="IPR036928">
    <property type="entry name" value="AS_sf"/>
</dbReference>
<feature type="active site" description="Charge relay system" evidence="5">
    <location>
        <position position="145"/>
    </location>
</feature>
<dbReference type="InterPro" id="IPR020556">
    <property type="entry name" value="Amidase_CS"/>
</dbReference>
<dbReference type="InterPro" id="IPR023631">
    <property type="entry name" value="Amidase_dom"/>
</dbReference>
<comment type="similarity">
    <text evidence="2">Belongs to the amidase family.</text>
</comment>
<comment type="catalytic activity">
    <reaction evidence="1">
        <text>a monocarboxylic acid amide + H2O = a monocarboxylate + NH4(+)</text>
        <dbReference type="Rhea" id="RHEA:12020"/>
        <dbReference type="ChEBI" id="CHEBI:15377"/>
        <dbReference type="ChEBI" id="CHEBI:28938"/>
        <dbReference type="ChEBI" id="CHEBI:35757"/>
        <dbReference type="ChEBI" id="CHEBI:83628"/>
        <dbReference type="EC" id="3.5.1.4"/>
    </reaction>
</comment>
<evidence type="ECO:0000256" key="6">
    <source>
        <dbReference type="PIRSR" id="PIRSR001221-2"/>
    </source>
</evidence>
<comment type="caution">
    <text evidence="8">The sequence shown here is derived from an EMBL/GenBank/DDBJ whole genome shotgun (WGS) entry which is preliminary data.</text>
</comment>
<evidence type="ECO:0000259" key="7">
    <source>
        <dbReference type="Pfam" id="PF01425"/>
    </source>
</evidence>
<dbReference type="PANTHER" id="PTHR46072">
    <property type="entry name" value="AMIDASE-RELATED-RELATED"/>
    <property type="match status" value="1"/>
</dbReference>
<proteinExistence type="inferred from homology"/>
<dbReference type="Proteomes" id="UP000054053">
    <property type="component" value="Unassembled WGS sequence"/>
</dbReference>
<protein>
    <recommendedName>
        <fullName evidence="3">amidase</fullName>
        <ecNumber evidence="3">3.5.1.4</ecNumber>
    </recommendedName>
</protein>
<evidence type="ECO:0000313" key="9">
    <source>
        <dbReference type="Proteomes" id="UP000054053"/>
    </source>
</evidence>
<dbReference type="Pfam" id="PF01425">
    <property type="entry name" value="Amidase"/>
    <property type="match status" value="1"/>
</dbReference>
<dbReference type="PANTHER" id="PTHR46072:SF11">
    <property type="entry name" value="AMIDASE-RELATED"/>
    <property type="match status" value="1"/>
</dbReference>
<accession>A0A1B5KWH2</accession>
<evidence type="ECO:0000313" key="8">
    <source>
        <dbReference type="EMBL" id="GAO15388.1"/>
    </source>
</evidence>
<name>A0A1B5KWH2_USTVR</name>
<evidence type="ECO:0000256" key="5">
    <source>
        <dbReference type="PIRSR" id="PIRSR001221-1"/>
    </source>
</evidence>
<feature type="active site" description="Charge relay system" evidence="5">
    <location>
        <position position="220"/>
    </location>
</feature>
<evidence type="ECO:0000256" key="2">
    <source>
        <dbReference type="ARBA" id="ARBA00009199"/>
    </source>
</evidence>
<evidence type="ECO:0000256" key="3">
    <source>
        <dbReference type="ARBA" id="ARBA00012922"/>
    </source>
</evidence>
<dbReference type="AlphaFoldDB" id="A0A1B5KWH2"/>
<sequence>MTLEAATGASGPSAPSWELIASEKRQALLASIPEEWRIPPGLLPPEAEDDVTNWPETSGWFTPDELAITNSTASELVPRLASGELSSAAATMAFCKRAAAAHQLTNCLSETCFDRAVRTARERDLHLARTGSPVGPLHGLPISLKDNFNLRGLDATLGFASHVGDAAEADSTLARVLEDAGAVFYVKTNTPTAMMIAESVNNVFGRTVNPLNRKTTSGGSSGGESALLAMKGSPLGVGSDIGGSLRIPAACTGLFTLRPSYGRFPVRNCRSGMPGQEAVQSVNGPMARALADIAMYSRAVAGSQPWLADPRCLPMPWREVHLPSKLKIGVMWHDNMVRPTPPVTRALRAAVAKLGAAGHEVVEWDPADQREGLDLLARMFVADGGTAIRKQLERTGEPWRPEMEQFRVATQLTTYEMWNLQLERVDFQNRYLDRWNEAGLDAILCPTIPFNTVRNGSFKHVGYTGVYNVLDYSCLSFPTGLTVDKAVDRIDERYRPLGSDCEAINTGCKSQRVSQVWRKPDKRPALMIDLIVQAPKTVPNRSIMPSRGHGHGQGAVAVCMEASVHSARAPNTVQDANTSPLKQAARALHHHMVPHGLGDMPLQLPGAMF</sequence>
<evidence type="ECO:0000256" key="4">
    <source>
        <dbReference type="ARBA" id="ARBA00022801"/>
    </source>
</evidence>
<feature type="domain" description="Amidase" evidence="7">
    <location>
        <begin position="90"/>
        <end position="481"/>
    </location>
</feature>
<dbReference type="GO" id="GO:0004040">
    <property type="term" value="F:amidase activity"/>
    <property type="evidence" value="ECO:0007669"/>
    <property type="project" value="UniProtKB-EC"/>
</dbReference>
<keyword evidence="4" id="KW-0378">Hydrolase</keyword>
<dbReference type="PIRSF" id="PIRSF001221">
    <property type="entry name" value="Amidase_fungi"/>
    <property type="match status" value="1"/>
</dbReference>
<dbReference type="EMBL" id="BBTG02000004">
    <property type="protein sequence ID" value="GAO15388.1"/>
    <property type="molecule type" value="Genomic_DNA"/>
</dbReference>
<feature type="active site" description="Acyl-ester intermediate" evidence="5">
    <location>
        <position position="244"/>
    </location>
</feature>
<reference evidence="9" key="1">
    <citation type="journal article" date="2016" name="Genome Announc.">
        <title>Genome sequence of Ustilaginoidea virens IPU010, a rice pathogenic fungus causing false smut.</title>
        <authorList>
            <person name="Kumagai T."/>
            <person name="Ishii T."/>
            <person name="Terai G."/>
            <person name="Umemura M."/>
            <person name="Machida M."/>
            <person name="Asai K."/>
        </authorList>
    </citation>
    <scope>NUCLEOTIDE SEQUENCE [LARGE SCALE GENOMIC DNA]</scope>
    <source>
        <strain evidence="9">IPU010</strain>
    </source>
</reference>
<dbReference type="SUPFAM" id="SSF75304">
    <property type="entry name" value="Amidase signature (AS) enzymes"/>
    <property type="match status" value="1"/>
</dbReference>